<dbReference type="RefSeq" id="WP_011128378.1">
    <property type="nucleotide sequence ID" value="NC_005070.1"/>
</dbReference>
<dbReference type="STRING" id="84588.SYNW1514"/>
<protein>
    <recommendedName>
        <fullName evidence="1">Nif11 domain-containing protein</fullName>
    </recommendedName>
</protein>
<name>Q7U626_PARMW</name>
<accession>Q7U626</accession>
<gene>
    <name evidence="2" type="ordered locus">SYNW1514</name>
</gene>
<sequence length="171" mass="20049">MTEQDLSRFLHKVDQLQQLAQSLEDDEQRRQSLAACTNHNQVVALARRWGFEIARRWGEPESRLHDDNLLQEALPSSGGESERILLEGDRWWLTLINSNEASTPSGEWMSQETFEWVLLLRGSARIRCENPPEEIDLSVGDYWFIPPHRRHRVERTDPEPGTLWLTLHWRA</sequence>
<keyword evidence="3" id="KW-1185">Reference proteome</keyword>
<dbReference type="AlphaFoldDB" id="Q7U626"/>
<organism evidence="2 3">
    <name type="scientific">Parasynechococcus marenigrum (strain WH8102)</name>
    <dbReference type="NCBI Taxonomy" id="84588"/>
    <lineage>
        <taxon>Bacteria</taxon>
        <taxon>Bacillati</taxon>
        <taxon>Cyanobacteriota</taxon>
        <taxon>Cyanophyceae</taxon>
        <taxon>Synechococcales</taxon>
        <taxon>Prochlorococcaceae</taxon>
        <taxon>Parasynechococcus</taxon>
        <taxon>Parasynechococcus marenigrum</taxon>
    </lineage>
</organism>
<dbReference type="InterPro" id="IPR023818">
    <property type="entry name" value="Nif11_cupin"/>
</dbReference>
<evidence type="ECO:0000313" key="2">
    <source>
        <dbReference type="EMBL" id="CAE08029.1"/>
    </source>
</evidence>
<dbReference type="HOGENOM" id="CLU_1440399_0_0_3"/>
<dbReference type="InterPro" id="IPR012903">
    <property type="entry name" value="Nif11"/>
</dbReference>
<dbReference type="InterPro" id="IPR011051">
    <property type="entry name" value="RmlC_Cupin_sf"/>
</dbReference>
<dbReference type="InterPro" id="IPR014710">
    <property type="entry name" value="RmlC-like_jellyroll"/>
</dbReference>
<evidence type="ECO:0000259" key="1">
    <source>
        <dbReference type="Pfam" id="PF07862"/>
    </source>
</evidence>
<proteinExistence type="predicted"/>
<dbReference type="Gene3D" id="2.60.120.10">
    <property type="entry name" value="Jelly Rolls"/>
    <property type="match status" value="1"/>
</dbReference>
<dbReference type="KEGG" id="syw:SYNW1514"/>
<dbReference type="Proteomes" id="UP000001422">
    <property type="component" value="Chromosome"/>
</dbReference>
<dbReference type="Pfam" id="PF07862">
    <property type="entry name" value="Nif11"/>
    <property type="match status" value="1"/>
</dbReference>
<dbReference type="EMBL" id="BX569693">
    <property type="protein sequence ID" value="CAE08029.1"/>
    <property type="molecule type" value="Genomic_DNA"/>
</dbReference>
<reference evidence="2 3" key="1">
    <citation type="journal article" date="2003" name="Nature">
        <title>The genome of a motile marine Synechococcus.</title>
        <authorList>
            <person name="Palenik B."/>
            <person name="Brahamsha B."/>
            <person name="Larimer F."/>
            <person name="Land M."/>
            <person name="Hauser L."/>
            <person name="Chain P."/>
            <person name="Lamerdin J."/>
            <person name="Regala W."/>
            <person name="Allen E.A."/>
            <person name="McCarren J."/>
            <person name="Paulsen I."/>
            <person name="Dufresne A."/>
            <person name="Partensky F."/>
            <person name="Webb E."/>
            <person name="Waterbury J."/>
        </authorList>
    </citation>
    <scope>NUCLEOTIDE SEQUENCE [LARGE SCALE GENOMIC DNA]</scope>
    <source>
        <strain evidence="2 3">WH8102</strain>
    </source>
</reference>
<evidence type="ECO:0000313" key="3">
    <source>
        <dbReference type="Proteomes" id="UP000001422"/>
    </source>
</evidence>
<dbReference type="CDD" id="cd06981">
    <property type="entry name" value="cupin_reut_a1446"/>
    <property type="match status" value="1"/>
</dbReference>
<dbReference type="eggNOG" id="COG1917">
    <property type="taxonomic scope" value="Bacteria"/>
</dbReference>
<dbReference type="NCBIfam" id="TIGR03890">
    <property type="entry name" value="nif11_cupin"/>
    <property type="match status" value="1"/>
</dbReference>
<dbReference type="SUPFAM" id="SSF51182">
    <property type="entry name" value="RmlC-like cupins"/>
    <property type="match status" value="1"/>
</dbReference>
<feature type="domain" description="Nif11" evidence="1">
    <location>
        <begin position="1"/>
        <end position="57"/>
    </location>
</feature>